<dbReference type="InterPro" id="IPR021377">
    <property type="entry name" value="DUF3006"/>
</dbReference>
<organism evidence="1 2">
    <name type="scientific">Clostridium fermenticellae</name>
    <dbReference type="NCBI Taxonomy" id="2068654"/>
    <lineage>
        <taxon>Bacteria</taxon>
        <taxon>Bacillati</taxon>
        <taxon>Bacillota</taxon>
        <taxon>Clostridia</taxon>
        <taxon>Eubacteriales</taxon>
        <taxon>Clostridiaceae</taxon>
        <taxon>Clostridium</taxon>
    </lineage>
</organism>
<protein>
    <submittedName>
        <fullName evidence="1">DUF3006 family protein</fullName>
    </submittedName>
</protein>
<proteinExistence type="predicted"/>
<dbReference type="Proteomes" id="UP000266301">
    <property type="component" value="Chromosome"/>
</dbReference>
<gene>
    <name evidence="1" type="ORF">D4Z93_12860</name>
</gene>
<dbReference type="EMBL" id="CP032416">
    <property type="protein sequence ID" value="AYD41493.1"/>
    <property type="molecule type" value="Genomic_DNA"/>
</dbReference>
<accession>A0A386H7E8</accession>
<sequence length="41" mass="4726">MPDGAKEGDVLSINEKIEINIKKTDERNVKIKKLTNDIWND</sequence>
<dbReference type="RefSeq" id="WP_119974361.1">
    <property type="nucleotide sequence ID" value="NZ_CP032416.1"/>
</dbReference>
<evidence type="ECO:0000313" key="2">
    <source>
        <dbReference type="Proteomes" id="UP000266301"/>
    </source>
</evidence>
<dbReference type="AlphaFoldDB" id="A0A386H7E8"/>
<dbReference type="KEGG" id="cfer:D4Z93_12860"/>
<reference evidence="1 2" key="1">
    <citation type="journal article" date="2019" name="Int. J. Syst. Evol. Microbiol.">
        <title>Clostridium fermenticellae sp. nov., isolated from the mud in a fermentation cellar for the production of the Chinese liquor, baijiu.</title>
        <authorList>
            <person name="Xu P.X."/>
            <person name="Chai L.J."/>
            <person name="Qiu T."/>
            <person name="Zhang X.J."/>
            <person name="Lu Z.M."/>
            <person name="Xiao C."/>
            <person name="Wang S.T."/>
            <person name="Shen C.H."/>
            <person name="Shi J.S."/>
            <person name="Xu Z.H."/>
        </authorList>
    </citation>
    <scope>NUCLEOTIDE SEQUENCE [LARGE SCALE GENOMIC DNA]</scope>
    <source>
        <strain evidence="1 2">JN500901</strain>
    </source>
</reference>
<evidence type="ECO:0000313" key="1">
    <source>
        <dbReference type="EMBL" id="AYD41493.1"/>
    </source>
</evidence>
<dbReference type="Pfam" id="PF11213">
    <property type="entry name" value="DUF3006"/>
    <property type="match status" value="1"/>
</dbReference>
<keyword evidence="2" id="KW-1185">Reference proteome</keyword>
<name>A0A386H7E8_9CLOT</name>